<dbReference type="AlphaFoldDB" id="A0AAD6GL48"/>
<evidence type="ECO:0000313" key="2">
    <source>
        <dbReference type="EMBL" id="KAJ5568233.1"/>
    </source>
</evidence>
<evidence type="ECO:0000313" key="3">
    <source>
        <dbReference type="Proteomes" id="UP001216150"/>
    </source>
</evidence>
<gene>
    <name evidence="2" type="ORF">N7450_010719</name>
</gene>
<feature type="region of interest" description="Disordered" evidence="1">
    <location>
        <begin position="39"/>
        <end position="92"/>
    </location>
</feature>
<accession>A0AAD6GL48</accession>
<protein>
    <submittedName>
        <fullName evidence="2">Uncharacterized protein</fullName>
    </submittedName>
</protein>
<comment type="caution">
    <text evidence="2">The sequence shown here is derived from an EMBL/GenBank/DDBJ whole genome shotgun (WGS) entry which is preliminary data.</text>
</comment>
<name>A0AAD6GL48_9EURO</name>
<dbReference type="Proteomes" id="UP001216150">
    <property type="component" value="Unassembled WGS sequence"/>
</dbReference>
<dbReference type="EMBL" id="JAQJAC010000010">
    <property type="protein sequence ID" value="KAJ5568233.1"/>
    <property type="molecule type" value="Genomic_DNA"/>
</dbReference>
<reference evidence="2 3" key="1">
    <citation type="journal article" date="2023" name="IMA Fungus">
        <title>Comparative genomic study of the Penicillium genus elucidates a diverse pangenome and 15 lateral gene transfer events.</title>
        <authorList>
            <person name="Petersen C."/>
            <person name="Sorensen T."/>
            <person name="Nielsen M.R."/>
            <person name="Sondergaard T.E."/>
            <person name="Sorensen J.L."/>
            <person name="Fitzpatrick D.A."/>
            <person name="Frisvad J.C."/>
            <person name="Nielsen K.L."/>
        </authorList>
    </citation>
    <scope>NUCLEOTIDE SEQUENCE [LARGE SCALE GENOMIC DNA]</scope>
    <source>
        <strain evidence="2 3">IBT 29057</strain>
    </source>
</reference>
<sequence>MNNGGKTIPDYNIIMQKLGIGYKTATGRFYKLRKKFEDLDQSEGPAQNEDSEKPSDNSNAPTGPEVQVMSEVEDNVQDHPSSDLAQERLEYA</sequence>
<feature type="compositionally biased region" description="Basic and acidic residues" evidence="1">
    <location>
        <begin position="76"/>
        <end position="92"/>
    </location>
</feature>
<evidence type="ECO:0000256" key="1">
    <source>
        <dbReference type="SAM" id="MobiDB-lite"/>
    </source>
</evidence>
<organism evidence="2 3">
    <name type="scientific">Penicillium hetheringtonii</name>
    <dbReference type="NCBI Taxonomy" id="911720"/>
    <lineage>
        <taxon>Eukaryota</taxon>
        <taxon>Fungi</taxon>
        <taxon>Dikarya</taxon>
        <taxon>Ascomycota</taxon>
        <taxon>Pezizomycotina</taxon>
        <taxon>Eurotiomycetes</taxon>
        <taxon>Eurotiomycetidae</taxon>
        <taxon>Eurotiales</taxon>
        <taxon>Aspergillaceae</taxon>
        <taxon>Penicillium</taxon>
    </lineage>
</organism>
<keyword evidence="3" id="KW-1185">Reference proteome</keyword>
<proteinExistence type="predicted"/>